<keyword evidence="2" id="KW-1185">Reference proteome</keyword>
<dbReference type="EMBL" id="QRMS01000001">
    <property type="protein sequence ID" value="RHJ89239.1"/>
    <property type="molecule type" value="Genomic_DNA"/>
</dbReference>
<dbReference type="AlphaFoldDB" id="A0A415E698"/>
<dbReference type="STRING" id="1776384.GCA_900086585_02538"/>
<sequence length="288" mass="33267">MDSALLLRTKFDRGDSLSDAEIQTLLTESKLVEKLTKDYQEDRFFCLFRLMALSEIPYAQRLPYTQKVLAFVSDHLALQEGFSYTGDVNYIVPCYNAMLLEAFTRLGKADSQDVQNALGWIKEYQVFDRNQQTRWKYDGICKHGGCMKATPCYIGIGKTVRALLTYAAFTDHSDRIVEEMISKGTEYMLRHHMYQRLSNGAPISAHITDIMYPQAYMLSAVDLVYIAGEADLWTDSRTQELKELLRSKSCEEGGWKIDYIYSHKGYKAFDTRRKTSDWISYIFQQEGL</sequence>
<reference evidence="1 2" key="1">
    <citation type="submission" date="2018-08" db="EMBL/GenBank/DDBJ databases">
        <title>A genome reference for cultivated species of the human gut microbiota.</title>
        <authorList>
            <person name="Zou Y."/>
            <person name="Xue W."/>
            <person name="Luo G."/>
        </authorList>
    </citation>
    <scope>NUCLEOTIDE SEQUENCE [LARGE SCALE GENOMIC DNA]</scope>
    <source>
        <strain evidence="1 2">AM07-24</strain>
    </source>
</reference>
<dbReference type="InterPro" id="IPR008930">
    <property type="entry name" value="Terpenoid_cyclase/PrenylTrfase"/>
</dbReference>
<protein>
    <submittedName>
        <fullName evidence="1">Uncharacterized protein</fullName>
    </submittedName>
</protein>
<name>A0A415E698_9FIRM</name>
<dbReference type="Proteomes" id="UP000284841">
    <property type="component" value="Unassembled WGS sequence"/>
</dbReference>
<dbReference type="Gene3D" id="1.50.10.20">
    <property type="match status" value="1"/>
</dbReference>
<gene>
    <name evidence="1" type="ORF">DW099_01305</name>
</gene>
<proteinExistence type="predicted"/>
<dbReference type="OrthoDB" id="2192355at2"/>
<evidence type="ECO:0000313" key="2">
    <source>
        <dbReference type="Proteomes" id="UP000284841"/>
    </source>
</evidence>
<comment type="caution">
    <text evidence="1">The sequence shown here is derived from an EMBL/GenBank/DDBJ whole genome shotgun (WGS) entry which is preliminary data.</text>
</comment>
<dbReference type="SUPFAM" id="SSF48239">
    <property type="entry name" value="Terpenoid cyclases/Protein prenyltransferases"/>
    <property type="match status" value="1"/>
</dbReference>
<accession>A0A415E698</accession>
<organism evidence="1 2">
    <name type="scientific">Emergencia timonensis</name>
    <dbReference type="NCBI Taxonomy" id="1776384"/>
    <lineage>
        <taxon>Bacteria</taxon>
        <taxon>Bacillati</taxon>
        <taxon>Bacillota</taxon>
        <taxon>Clostridia</taxon>
        <taxon>Peptostreptococcales</taxon>
        <taxon>Anaerovoracaceae</taxon>
        <taxon>Emergencia</taxon>
    </lineage>
</organism>
<evidence type="ECO:0000313" key="1">
    <source>
        <dbReference type="EMBL" id="RHJ89239.1"/>
    </source>
</evidence>
<dbReference type="RefSeq" id="WP_118333336.1">
    <property type="nucleotide sequence ID" value="NZ_AP025567.1"/>
</dbReference>